<name>A0ABS8GCB5_9ALTE</name>
<sequence length="259" mass="27587">MKTLPIALSALLLAQGAAHADETRNLELNSADINELYIDAGRGELRVKGVDGLEDIQVDVKLGGREFDELEPGDIELSLTQRGDKALLVAKFHRRMGNADVYMDVDVKLPSRLMLEVDDGAGNTVISDIKNTVRVDDGSGDLEIHTITGALYVDDGSGDLKITTVTGNVNIDDGSGALALYTVTGNVEIDDGSGNIEVRTVTGDVEVEDGSGNIELVTINGDVVVDDGSGNIDVDDAQSFHLIDDGSGRVQLRNIRDRK</sequence>
<evidence type="ECO:0000313" key="2">
    <source>
        <dbReference type="EMBL" id="MCC2618212.1"/>
    </source>
</evidence>
<keyword evidence="1" id="KW-0732">Signal</keyword>
<feature type="signal peptide" evidence="1">
    <location>
        <begin position="1"/>
        <end position="20"/>
    </location>
</feature>
<dbReference type="Proteomes" id="UP001520878">
    <property type="component" value="Unassembled WGS sequence"/>
</dbReference>
<comment type="caution">
    <text evidence="2">The sequence shown here is derived from an EMBL/GenBank/DDBJ whole genome shotgun (WGS) entry which is preliminary data.</text>
</comment>
<organism evidence="2 3">
    <name type="scientific">Fluctibacter halophilus</name>
    <dbReference type="NCBI Taxonomy" id="226011"/>
    <lineage>
        <taxon>Bacteria</taxon>
        <taxon>Pseudomonadati</taxon>
        <taxon>Pseudomonadota</taxon>
        <taxon>Gammaproteobacteria</taxon>
        <taxon>Alteromonadales</taxon>
        <taxon>Alteromonadaceae</taxon>
        <taxon>Fluctibacter</taxon>
    </lineage>
</organism>
<evidence type="ECO:0008006" key="4">
    <source>
        <dbReference type="Google" id="ProtNLM"/>
    </source>
</evidence>
<proteinExistence type="predicted"/>
<dbReference type="RefSeq" id="WP_229162909.1">
    <property type="nucleotide sequence ID" value="NZ_JAJEWP010000008.1"/>
</dbReference>
<protein>
    <recommendedName>
        <fullName evidence="4">Adhesin domain-containing protein</fullName>
    </recommendedName>
</protein>
<keyword evidence="3" id="KW-1185">Reference proteome</keyword>
<accession>A0ABS8GCB5</accession>
<evidence type="ECO:0000256" key="1">
    <source>
        <dbReference type="SAM" id="SignalP"/>
    </source>
</evidence>
<dbReference type="EMBL" id="JAJEWP010000008">
    <property type="protein sequence ID" value="MCC2618212.1"/>
    <property type="molecule type" value="Genomic_DNA"/>
</dbReference>
<gene>
    <name evidence="2" type="ORF">LJ739_18290</name>
</gene>
<feature type="chain" id="PRO_5046583514" description="Adhesin domain-containing protein" evidence="1">
    <location>
        <begin position="21"/>
        <end position="259"/>
    </location>
</feature>
<reference evidence="2 3" key="1">
    <citation type="submission" date="2021-10" db="EMBL/GenBank/DDBJ databases">
        <title>Draft genome of Aestuariibacter halophilus JC2043.</title>
        <authorList>
            <person name="Emsley S.A."/>
            <person name="Pfannmuller K.M."/>
            <person name="Ushijima B."/>
            <person name="Saw J.H."/>
            <person name="Videau P."/>
        </authorList>
    </citation>
    <scope>NUCLEOTIDE SEQUENCE [LARGE SCALE GENOMIC DNA]</scope>
    <source>
        <strain evidence="2 3">JC2043</strain>
    </source>
</reference>
<evidence type="ECO:0000313" key="3">
    <source>
        <dbReference type="Proteomes" id="UP001520878"/>
    </source>
</evidence>